<dbReference type="Proteomes" id="UP000238937">
    <property type="component" value="Unassembled WGS sequence"/>
</dbReference>
<accession>A0A2T1FGZ3</accession>
<reference evidence="2 3" key="1">
    <citation type="submission" date="2018-03" db="EMBL/GenBank/DDBJ databases">
        <title>The ancient ancestry and fast evolution of plastids.</title>
        <authorList>
            <person name="Moore K.R."/>
            <person name="Magnabosco C."/>
            <person name="Momper L."/>
            <person name="Gold D.A."/>
            <person name="Bosak T."/>
            <person name="Fournier G.P."/>
        </authorList>
    </citation>
    <scope>NUCLEOTIDE SEQUENCE [LARGE SCALE GENOMIC DNA]</scope>
    <source>
        <strain evidence="2 3">CCALA 037</strain>
    </source>
</reference>
<dbReference type="AlphaFoldDB" id="A0A2T1FGZ3"/>
<dbReference type="EMBL" id="PVWO01000527">
    <property type="protein sequence ID" value="PSB44262.1"/>
    <property type="molecule type" value="Genomic_DNA"/>
</dbReference>
<keyword evidence="1" id="KW-1133">Transmembrane helix</keyword>
<gene>
    <name evidence="2" type="ORF">C7B77_25725</name>
</gene>
<keyword evidence="1" id="KW-0812">Transmembrane</keyword>
<sequence>MTPNRRDRINRWKRLSTEDFKKLSHDKQLALIAAIEQAAKEDLALDRINALKPLTQSKFPDSYRQTAQAIVIAIGAMTFSASSHQVAKYTVPGIMVAPATIAGGVIGAGIADGLAGTVMVGWLLNYNSKAARKSKVASKSINDGMNI</sequence>
<keyword evidence="1" id="KW-0472">Membrane</keyword>
<keyword evidence="3" id="KW-1185">Reference proteome</keyword>
<feature type="transmembrane region" description="Helical" evidence="1">
    <location>
        <begin position="67"/>
        <end position="87"/>
    </location>
</feature>
<dbReference type="RefSeq" id="WP_106311695.1">
    <property type="nucleotide sequence ID" value="NZ_PVWO01000527.1"/>
</dbReference>
<proteinExistence type="predicted"/>
<organism evidence="2 3">
    <name type="scientific">Chamaesiphon polymorphus CCALA 037</name>
    <dbReference type="NCBI Taxonomy" id="2107692"/>
    <lineage>
        <taxon>Bacteria</taxon>
        <taxon>Bacillati</taxon>
        <taxon>Cyanobacteriota</taxon>
        <taxon>Cyanophyceae</taxon>
        <taxon>Gomontiellales</taxon>
        <taxon>Chamaesiphonaceae</taxon>
        <taxon>Chamaesiphon</taxon>
    </lineage>
</organism>
<comment type="caution">
    <text evidence="2">The sequence shown here is derived from an EMBL/GenBank/DDBJ whole genome shotgun (WGS) entry which is preliminary data.</text>
</comment>
<evidence type="ECO:0000313" key="3">
    <source>
        <dbReference type="Proteomes" id="UP000238937"/>
    </source>
</evidence>
<evidence type="ECO:0000313" key="2">
    <source>
        <dbReference type="EMBL" id="PSB44262.1"/>
    </source>
</evidence>
<evidence type="ECO:0000256" key="1">
    <source>
        <dbReference type="SAM" id="Phobius"/>
    </source>
</evidence>
<name>A0A2T1FGZ3_9CYAN</name>
<feature type="transmembrane region" description="Helical" evidence="1">
    <location>
        <begin position="99"/>
        <end position="124"/>
    </location>
</feature>
<protein>
    <submittedName>
        <fullName evidence="2">Uncharacterized protein</fullName>
    </submittedName>
</protein>